<protein>
    <submittedName>
        <fullName evidence="1">Uncharacterized protein</fullName>
    </submittedName>
</protein>
<dbReference type="AlphaFoldDB" id="A0AAF1B7Y6"/>
<gene>
    <name evidence="1" type="ORF">DCAR_0728987</name>
</gene>
<proteinExistence type="predicted"/>
<evidence type="ECO:0000313" key="1">
    <source>
        <dbReference type="EMBL" id="WOH09530.1"/>
    </source>
</evidence>
<sequence>MKVFCSKKRLKIHRQMKWYVDLRGEPEEFLQLEKLENDELTGVGASIQHLDIDED</sequence>
<organism evidence="1 2">
    <name type="scientific">Daucus carota subsp. sativus</name>
    <name type="common">Carrot</name>
    <dbReference type="NCBI Taxonomy" id="79200"/>
    <lineage>
        <taxon>Eukaryota</taxon>
        <taxon>Viridiplantae</taxon>
        <taxon>Streptophyta</taxon>
        <taxon>Embryophyta</taxon>
        <taxon>Tracheophyta</taxon>
        <taxon>Spermatophyta</taxon>
        <taxon>Magnoliopsida</taxon>
        <taxon>eudicotyledons</taxon>
        <taxon>Gunneridae</taxon>
        <taxon>Pentapetalae</taxon>
        <taxon>asterids</taxon>
        <taxon>campanulids</taxon>
        <taxon>Apiales</taxon>
        <taxon>Apiaceae</taxon>
        <taxon>Apioideae</taxon>
        <taxon>Scandiceae</taxon>
        <taxon>Daucinae</taxon>
        <taxon>Daucus</taxon>
        <taxon>Daucus sect. Daucus</taxon>
    </lineage>
</organism>
<reference evidence="1" key="2">
    <citation type="submission" date="2022-03" db="EMBL/GenBank/DDBJ databases">
        <title>Draft title - Genomic analysis of global carrot germplasm unveils the trajectory of domestication and the origin of high carotenoid orange carrot.</title>
        <authorList>
            <person name="Iorizzo M."/>
            <person name="Ellison S."/>
            <person name="Senalik D."/>
            <person name="Macko-Podgorni A."/>
            <person name="Grzebelus D."/>
            <person name="Bostan H."/>
            <person name="Rolling W."/>
            <person name="Curaba J."/>
            <person name="Simon P."/>
        </authorList>
    </citation>
    <scope>NUCLEOTIDE SEQUENCE</scope>
    <source>
        <tissue evidence="1">Leaf</tissue>
    </source>
</reference>
<evidence type="ECO:0000313" key="2">
    <source>
        <dbReference type="Proteomes" id="UP000077755"/>
    </source>
</evidence>
<name>A0AAF1B7Y6_DAUCS</name>
<accession>A0AAF1B7Y6</accession>
<keyword evidence="2" id="KW-1185">Reference proteome</keyword>
<dbReference type="EMBL" id="CP093349">
    <property type="protein sequence ID" value="WOH09530.1"/>
    <property type="molecule type" value="Genomic_DNA"/>
</dbReference>
<dbReference type="Proteomes" id="UP000077755">
    <property type="component" value="Chromosome 7"/>
</dbReference>
<reference evidence="1" key="1">
    <citation type="journal article" date="2016" name="Nat. Genet.">
        <title>A high-quality carrot genome assembly provides new insights into carotenoid accumulation and asterid genome evolution.</title>
        <authorList>
            <person name="Iorizzo M."/>
            <person name="Ellison S."/>
            <person name="Senalik D."/>
            <person name="Zeng P."/>
            <person name="Satapoomin P."/>
            <person name="Huang J."/>
            <person name="Bowman M."/>
            <person name="Iovene M."/>
            <person name="Sanseverino W."/>
            <person name="Cavagnaro P."/>
            <person name="Yildiz M."/>
            <person name="Macko-Podgorni A."/>
            <person name="Moranska E."/>
            <person name="Grzebelus E."/>
            <person name="Grzebelus D."/>
            <person name="Ashrafi H."/>
            <person name="Zheng Z."/>
            <person name="Cheng S."/>
            <person name="Spooner D."/>
            <person name="Van Deynze A."/>
            <person name="Simon P."/>
        </authorList>
    </citation>
    <scope>NUCLEOTIDE SEQUENCE</scope>
    <source>
        <tissue evidence="1">Leaf</tissue>
    </source>
</reference>